<accession>A0A9Q3JJV2</accession>
<organism evidence="2 3">
    <name type="scientific">Austropuccinia psidii MF-1</name>
    <dbReference type="NCBI Taxonomy" id="1389203"/>
    <lineage>
        <taxon>Eukaryota</taxon>
        <taxon>Fungi</taxon>
        <taxon>Dikarya</taxon>
        <taxon>Basidiomycota</taxon>
        <taxon>Pucciniomycotina</taxon>
        <taxon>Pucciniomycetes</taxon>
        <taxon>Pucciniales</taxon>
        <taxon>Sphaerophragmiaceae</taxon>
        <taxon>Austropuccinia</taxon>
    </lineage>
</organism>
<gene>
    <name evidence="2" type="ORF">O181_104405</name>
</gene>
<protein>
    <submittedName>
        <fullName evidence="2">Uncharacterized protein</fullName>
    </submittedName>
</protein>
<proteinExistence type="predicted"/>
<dbReference type="Proteomes" id="UP000765509">
    <property type="component" value="Unassembled WGS sequence"/>
</dbReference>
<dbReference type="EMBL" id="AVOT02076201">
    <property type="protein sequence ID" value="MBW0564690.1"/>
    <property type="molecule type" value="Genomic_DNA"/>
</dbReference>
<dbReference type="AlphaFoldDB" id="A0A9Q3JJV2"/>
<evidence type="ECO:0000313" key="3">
    <source>
        <dbReference type="Proteomes" id="UP000765509"/>
    </source>
</evidence>
<evidence type="ECO:0000313" key="2">
    <source>
        <dbReference type="EMBL" id="MBW0564690.1"/>
    </source>
</evidence>
<comment type="caution">
    <text evidence="2">The sequence shown here is derived from an EMBL/GenBank/DDBJ whole genome shotgun (WGS) entry which is preliminary data.</text>
</comment>
<evidence type="ECO:0000256" key="1">
    <source>
        <dbReference type="SAM" id="MobiDB-lite"/>
    </source>
</evidence>
<reference evidence="2" key="1">
    <citation type="submission" date="2021-03" db="EMBL/GenBank/DDBJ databases">
        <title>Draft genome sequence of rust myrtle Austropuccinia psidii MF-1, a brazilian biotype.</title>
        <authorList>
            <person name="Quecine M.C."/>
            <person name="Pachon D.M.R."/>
            <person name="Bonatelli M.L."/>
            <person name="Correr F.H."/>
            <person name="Franceschini L.M."/>
            <person name="Leite T.F."/>
            <person name="Margarido G.R.A."/>
            <person name="Almeida C.A."/>
            <person name="Ferrarezi J.A."/>
            <person name="Labate C.A."/>
        </authorList>
    </citation>
    <scope>NUCLEOTIDE SEQUENCE</scope>
    <source>
        <strain evidence="2">MF-1</strain>
    </source>
</reference>
<keyword evidence="3" id="KW-1185">Reference proteome</keyword>
<feature type="region of interest" description="Disordered" evidence="1">
    <location>
        <begin position="55"/>
        <end position="106"/>
    </location>
</feature>
<name>A0A9Q3JJV2_9BASI</name>
<sequence length="106" mass="12214">MGIQILNQWLQTEAKQQTPTLIMMDSNLHHPRSPPRKRYYQGMWEEKLLPCFTKTHPNILRSGRQTHNNRPHLGESHHPKCSTGDTSKTEQPLLGPPSHNNKNNSS</sequence>